<evidence type="ECO:0000256" key="3">
    <source>
        <dbReference type="ARBA" id="ARBA00017467"/>
    </source>
</evidence>
<dbReference type="EMBL" id="OB660171">
    <property type="protein sequence ID" value="CAD7223234.1"/>
    <property type="molecule type" value="Genomic_DNA"/>
</dbReference>
<dbReference type="OrthoDB" id="17098at2759"/>
<dbReference type="PANTHER" id="PTHR12154">
    <property type="entry name" value="GLYCOSYL TRANSFERASE-RELATED"/>
    <property type="match status" value="1"/>
</dbReference>
<sequence>MLRLVEDLDLRKYSDFVYISASDDVYSAQKFRERSKDAKVTVTLESIHRSRHVGQSWTSSLFTTFISILWCFPLVWKHKADLLLVNGPGTCVPLVWITGILNMLRLRSCRIVFIESICRVETLSLSAKLSLPFLDALLVQWPELYASYPHTSTYIGRLV</sequence>
<reference evidence="8" key="1">
    <citation type="submission" date="2020-11" db="EMBL/GenBank/DDBJ databases">
        <authorList>
            <person name="Tran Van P."/>
        </authorList>
    </citation>
    <scope>NUCLEOTIDE SEQUENCE</scope>
</reference>
<accession>A0A7R8ZK89</accession>
<dbReference type="Gene3D" id="3.40.50.2000">
    <property type="entry name" value="Glycogen Phosphorylase B"/>
    <property type="match status" value="1"/>
</dbReference>
<dbReference type="GO" id="GO:0004577">
    <property type="term" value="F:N-acetylglucosaminyldiphosphodolichol N-acetylglucosaminyltransferase activity"/>
    <property type="evidence" value="ECO:0007669"/>
    <property type="project" value="TreeGrafter"/>
</dbReference>
<evidence type="ECO:0000256" key="2">
    <source>
        <dbReference type="ARBA" id="ARBA00009731"/>
    </source>
</evidence>
<dbReference type="GO" id="GO:0043541">
    <property type="term" value="C:UDP-N-acetylglucosamine transferase complex"/>
    <property type="evidence" value="ECO:0007669"/>
    <property type="project" value="TreeGrafter"/>
</dbReference>
<evidence type="ECO:0000256" key="6">
    <source>
        <dbReference type="ARBA" id="ARBA00022989"/>
    </source>
</evidence>
<dbReference type="GO" id="GO:0006488">
    <property type="term" value="P:dolichol-linked oligosaccharide biosynthetic process"/>
    <property type="evidence" value="ECO:0007669"/>
    <property type="project" value="InterPro"/>
</dbReference>
<evidence type="ECO:0000256" key="4">
    <source>
        <dbReference type="ARBA" id="ARBA00022692"/>
    </source>
</evidence>
<dbReference type="PANTHER" id="PTHR12154:SF4">
    <property type="entry name" value="UDP-N-ACETYLGLUCOSAMINE TRANSFERASE SUBUNIT ALG14 HOMOLOG"/>
    <property type="match status" value="1"/>
</dbReference>
<keyword evidence="4" id="KW-0812">Transmembrane</keyword>
<dbReference type="InterPro" id="IPR013969">
    <property type="entry name" value="Oligosacch_biosynth_Alg14"/>
</dbReference>
<keyword evidence="7" id="KW-0472">Membrane</keyword>
<dbReference type="Pfam" id="PF08660">
    <property type="entry name" value="Alg14"/>
    <property type="match status" value="1"/>
</dbReference>
<dbReference type="AlphaFoldDB" id="A0A7R8ZK89"/>
<evidence type="ECO:0000256" key="7">
    <source>
        <dbReference type="ARBA" id="ARBA00023136"/>
    </source>
</evidence>
<protein>
    <recommendedName>
        <fullName evidence="3">UDP-N-acetylglucosamine transferase subunit ALG14</fullName>
    </recommendedName>
</protein>
<name>A0A7R8ZK89_9CRUS</name>
<proteinExistence type="inferred from homology"/>
<keyword evidence="6" id="KW-1133">Transmembrane helix</keyword>
<keyword evidence="5" id="KW-0256">Endoplasmic reticulum</keyword>
<evidence type="ECO:0000256" key="5">
    <source>
        <dbReference type="ARBA" id="ARBA00022824"/>
    </source>
</evidence>
<organism evidence="8">
    <name type="scientific">Cyprideis torosa</name>
    <dbReference type="NCBI Taxonomy" id="163714"/>
    <lineage>
        <taxon>Eukaryota</taxon>
        <taxon>Metazoa</taxon>
        <taxon>Ecdysozoa</taxon>
        <taxon>Arthropoda</taxon>
        <taxon>Crustacea</taxon>
        <taxon>Oligostraca</taxon>
        <taxon>Ostracoda</taxon>
        <taxon>Podocopa</taxon>
        <taxon>Podocopida</taxon>
        <taxon>Cytherocopina</taxon>
        <taxon>Cytheroidea</taxon>
        <taxon>Cytherideidae</taxon>
        <taxon>Cyprideis</taxon>
    </lineage>
</organism>
<comment type="similarity">
    <text evidence="2">Belongs to the ALG14 family.</text>
</comment>
<gene>
    <name evidence="8" type="ORF">CTOB1V02_LOCUS1224</name>
</gene>
<evidence type="ECO:0000313" key="8">
    <source>
        <dbReference type="EMBL" id="CAD7223234.1"/>
    </source>
</evidence>
<evidence type="ECO:0000256" key="1">
    <source>
        <dbReference type="ARBA" id="ARBA00004389"/>
    </source>
</evidence>
<comment type="subcellular location">
    <subcellularLocation>
        <location evidence="1">Endoplasmic reticulum membrane</location>
        <topology evidence="1">Single-pass membrane protein</topology>
    </subcellularLocation>
</comment>